<evidence type="ECO:0000313" key="2">
    <source>
        <dbReference type="Proteomes" id="UP000032534"/>
    </source>
</evidence>
<dbReference type="Proteomes" id="UP000032534">
    <property type="component" value="Unassembled WGS sequence"/>
</dbReference>
<protein>
    <submittedName>
        <fullName evidence="1">Uncharacterized protein</fullName>
    </submittedName>
</protein>
<name>A0A0D7WT10_9BACL</name>
<keyword evidence="2" id="KW-1185">Reference proteome</keyword>
<dbReference type="EMBL" id="JTHP01000143">
    <property type="protein sequence ID" value="KJD42285.1"/>
    <property type="molecule type" value="Genomic_DNA"/>
</dbReference>
<comment type="caution">
    <text evidence="1">The sequence shown here is derived from an EMBL/GenBank/DDBJ whole genome shotgun (WGS) entry which is preliminary data.</text>
</comment>
<proteinExistence type="predicted"/>
<accession>A0A0D7WT10</accession>
<reference evidence="1 2" key="1">
    <citation type="submission" date="2014-11" db="EMBL/GenBank/DDBJ databases">
        <title>Draft Genome Sequences of Paenibacillus polymyxa NRRL B-30509 and Paenibacillus terrae NRRL B-30644, Strains from a Poultry Environment that Produce Tridecaptin A and Paenicidins.</title>
        <authorList>
            <person name="van Belkum M.J."/>
            <person name="Lohans C.T."/>
            <person name="Vederas J.C."/>
        </authorList>
    </citation>
    <scope>NUCLEOTIDE SEQUENCE [LARGE SCALE GENOMIC DNA]</scope>
    <source>
        <strain evidence="1 2">NRRL B-30644</strain>
    </source>
</reference>
<dbReference type="PATRIC" id="fig|159743.3.peg.6496"/>
<sequence>MEQSDIHQLSGEIYQILHERIDKLGVAYGIVSEFSYNPEEPPFWTITIEDYETVLTSAILFQYMKQHRNLKDALTHFMRDHFPYFT</sequence>
<dbReference type="AlphaFoldDB" id="A0A0D7WT10"/>
<evidence type="ECO:0000313" key="1">
    <source>
        <dbReference type="EMBL" id="KJD42285.1"/>
    </source>
</evidence>
<dbReference type="OrthoDB" id="2643079at2"/>
<organism evidence="1 2">
    <name type="scientific">Paenibacillus terrae</name>
    <dbReference type="NCBI Taxonomy" id="159743"/>
    <lineage>
        <taxon>Bacteria</taxon>
        <taxon>Bacillati</taxon>
        <taxon>Bacillota</taxon>
        <taxon>Bacilli</taxon>
        <taxon>Bacillales</taxon>
        <taxon>Paenibacillaceae</taxon>
        <taxon>Paenibacillus</taxon>
    </lineage>
</organism>
<gene>
    <name evidence="1" type="ORF">QD47_29135</name>
</gene>